<dbReference type="PROSITE" id="PS51189">
    <property type="entry name" value="FAT"/>
    <property type="match status" value="1"/>
</dbReference>
<comment type="catalytic activity">
    <reaction evidence="13">
        <text>L-seryl-[protein] + ATP = O-phospho-L-seryl-[protein] + ADP + H(+)</text>
        <dbReference type="Rhea" id="RHEA:17989"/>
        <dbReference type="Rhea" id="RHEA-COMP:9863"/>
        <dbReference type="Rhea" id="RHEA-COMP:11604"/>
        <dbReference type="ChEBI" id="CHEBI:15378"/>
        <dbReference type="ChEBI" id="CHEBI:29999"/>
        <dbReference type="ChEBI" id="CHEBI:30616"/>
        <dbReference type="ChEBI" id="CHEBI:83421"/>
        <dbReference type="ChEBI" id="CHEBI:456216"/>
        <dbReference type="EC" id="2.7.11.1"/>
    </reaction>
</comment>
<comment type="subcellular location">
    <subcellularLocation>
        <location evidence="14">Chromosome</location>
        <location evidence="14">Telomere</location>
    </subcellularLocation>
    <subcellularLocation>
        <location evidence="1 14">Nucleus</location>
    </subcellularLocation>
</comment>
<reference evidence="19" key="1">
    <citation type="submission" date="2022-07" db="EMBL/GenBank/DDBJ databases">
        <title>Phylogenomic reconstructions and comparative analyses of Kickxellomycotina fungi.</title>
        <authorList>
            <person name="Reynolds N.K."/>
            <person name="Stajich J.E."/>
            <person name="Barry K."/>
            <person name="Grigoriev I.V."/>
            <person name="Crous P."/>
            <person name="Smith M.E."/>
        </authorList>
    </citation>
    <scope>NUCLEOTIDE SEQUENCE</scope>
    <source>
        <strain evidence="19">BCRC 34381</strain>
    </source>
</reference>
<dbReference type="GO" id="GO:0005634">
    <property type="term" value="C:nucleus"/>
    <property type="evidence" value="ECO:0007669"/>
    <property type="project" value="UniProtKB-SubCell"/>
</dbReference>
<keyword evidence="6 14" id="KW-0808">Transferase</keyword>
<organism evidence="19 20">
    <name type="scientific">Coemansia biformis</name>
    <dbReference type="NCBI Taxonomy" id="1286918"/>
    <lineage>
        <taxon>Eukaryota</taxon>
        <taxon>Fungi</taxon>
        <taxon>Fungi incertae sedis</taxon>
        <taxon>Zoopagomycota</taxon>
        <taxon>Kickxellomycotina</taxon>
        <taxon>Kickxellomycetes</taxon>
        <taxon>Kickxellales</taxon>
        <taxon>Kickxellaceae</taxon>
        <taxon>Coemansia</taxon>
    </lineage>
</organism>
<dbReference type="GO" id="GO:0006325">
    <property type="term" value="P:chromatin organization"/>
    <property type="evidence" value="ECO:0007669"/>
    <property type="project" value="UniProtKB-KW"/>
</dbReference>
<dbReference type="InterPro" id="IPR038980">
    <property type="entry name" value="ATM_plant"/>
</dbReference>
<proteinExistence type="inferred from homology"/>
<feature type="domain" description="FAT" evidence="17">
    <location>
        <begin position="1963"/>
        <end position="2560"/>
    </location>
</feature>
<dbReference type="GO" id="GO:0004674">
    <property type="term" value="F:protein serine/threonine kinase activity"/>
    <property type="evidence" value="ECO:0007669"/>
    <property type="project" value="UniProtKB-KW"/>
</dbReference>
<dbReference type="Pfam" id="PF11640">
    <property type="entry name" value="TAN"/>
    <property type="match status" value="1"/>
</dbReference>
<dbReference type="Proteomes" id="UP001143981">
    <property type="component" value="Unassembled WGS sequence"/>
</dbReference>
<dbReference type="SMART" id="SM00146">
    <property type="entry name" value="PI3Kc"/>
    <property type="match status" value="1"/>
</dbReference>
<evidence type="ECO:0000256" key="4">
    <source>
        <dbReference type="ARBA" id="ARBA00014619"/>
    </source>
</evidence>
<dbReference type="Gene3D" id="3.30.1010.10">
    <property type="entry name" value="Phosphatidylinositol 3-kinase Catalytic Subunit, Chain A, domain 4"/>
    <property type="match status" value="1"/>
</dbReference>
<evidence type="ECO:0000256" key="8">
    <source>
        <dbReference type="ARBA" id="ARBA00022763"/>
    </source>
</evidence>
<dbReference type="EMBL" id="JANBOI010000001">
    <property type="protein sequence ID" value="KAJ1736309.1"/>
    <property type="molecule type" value="Genomic_DNA"/>
</dbReference>
<gene>
    <name evidence="19" type="primary">TEL1</name>
    <name evidence="19" type="ORF">LPJ61_000093</name>
</gene>
<evidence type="ECO:0000256" key="1">
    <source>
        <dbReference type="ARBA" id="ARBA00004123"/>
    </source>
</evidence>
<comment type="similarity">
    <text evidence="2 14">Belongs to the PI3/PI4-kinase family. ATM subfamily.</text>
</comment>
<name>A0A9W8D216_9FUNG</name>
<feature type="domain" description="PI3K/PI4K catalytic" evidence="16">
    <location>
        <begin position="2691"/>
        <end position="3010"/>
    </location>
</feature>
<dbReference type="GO" id="GO:0005524">
    <property type="term" value="F:ATP binding"/>
    <property type="evidence" value="ECO:0007669"/>
    <property type="project" value="UniProtKB-KW"/>
</dbReference>
<comment type="function">
    <text evidence="14">Serine/threonine protein kinase which activates checkpoint signaling upon genotoxic stresses such as ionizing radiation (IR), ultraviolet light (UV), or DNA replication stalling, thereby acting as a DNA damage sensor. Recognizes the substrate consensus sequence [ST]-Q. Phosphorylates histone H2A to form H2AS128ph (gamma-H2A) at sites of DNA damage, involved in the regulation of DNA damage response mechanism. Required for the control of telomere length and genome stability.</text>
</comment>
<evidence type="ECO:0000256" key="3">
    <source>
        <dbReference type="ARBA" id="ARBA00012513"/>
    </source>
</evidence>
<protein>
    <recommendedName>
        <fullName evidence="4 14">Serine/threonine-protein kinase Tel1</fullName>
        <ecNumber evidence="3 14">2.7.11.1</ecNumber>
    </recommendedName>
</protein>
<dbReference type="InterPro" id="IPR003152">
    <property type="entry name" value="FATC_dom"/>
</dbReference>
<keyword evidence="8 14" id="KW-0227">DNA damage</keyword>
<keyword evidence="11 14" id="KW-0539">Nucleus</keyword>
<evidence type="ECO:0000256" key="6">
    <source>
        <dbReference type="ARBA" id="ARBA00022679"/>
    </source>
</evidence>
<evidence type="ECO:0000259" key="17">
    <source>
        <dbReference type="PROSITE" id="PS51189"/>
    </source>
</evidence>
<evidence type="ECO:0000256" key="2">
    <source>
        <dbReference type="ARBA" id="ARBA00010769"/>
    </source>
</evidence>
<accession>A0A9W8D216</accession>
<evidence type="ECO:0000259" key="18">
    <source>
        <dbReference type="PROSITE" id="PS51190"/>
    </source>
</evidence>
<keyword evidence="14" id="KW-0156">Chromatin regulator</keyword>
<dbReference type="PANTHER" id="PTHR37079">
    <property type="entry name" value="SERINE/THREONINE-PROTEIN KINASE ATM"/>
    <property type="match status" value="1"/>
</dbReference>
<dbReference type="PANTHER" id="PTHR37079:SF4">
    <property type="entry name" value="SERINE_THREONINE-PROTEIN KINASE ATM"/>
    <property type="match status" value="1"/>
</dbReference>
<dbReference type="InterPro" id="IPR018936">
    <property type="entry name" value="PI3/4_kinase_CS"/>
</dbReference>
<dbReference type="InterPro" id="IPR000403">
    <property type="entry name" value="PI3/4_kinase_cat_dom"/>
</dbReference>
<keyword evidence="20" id="KW-1185">Reference proteome</keyword>
<dbReference type="GO" id="GO:0006281">
    <property type="term" value="P:DNA repair"/>
    <property type="evidence" value="ECO:0007669"/>
    <property type="project" value="InterPro"/>
</dbReference>
<keyword evidence="15" id="KW-0175">Coiled coil</keyword>
<dbReference type="PROSITE" id="PS51190">
    <property type="entry name" value="FATC"/>
    <property type="match status" value="1"/>
</dbReference>
<dbReference type="PROSITE" id="PS50290">
    <property type="entry name" value="PI3_4_KINASE_3"/>
    <property type="match status" value="1"/>
</dbReference>
<dbReference type="SMART" id="SM01343">
    <property type="entry name" value="FATC"/>
    <property type="match status" value="1"/>
</dbReference>
<keyword evidence="9 14" id="KW-0418">Kinase</keyword>
<dbReference type="SUPFAM" id="SSF56112">
    <property type="entry name" value="Protein kinase-like (PK-like)"/>
    <property type="match status" value="1"/>
</dbReference>
<dbReference type="InterPro" id="IPR021668">
    <property type="entry name" value="TAN"/>
</dbReference>
<evidence type="ECO:0000313" key="19">
    <source>
        <dbReference type="EMBL" id="KAJ1736309.1"/>
    </source>
</evidence>
<evidence type="ECO:0000259" key="16">
    <source>
        <dbReference type="PROSITE" id="PS50290"/>
    </source>
</evidence>
<keyword evidence="7 14" id="KW-0547">Nucleotide-binding</keyword>
<evidence type="ECO:0000256" key="11">
    <source>
        <dbReference type="ARBA" id="ARBA00023242"/>
    </source>
</evidence>
<comment type="caution">
    <text evidence="19">The sequence shown here is derived from an EMBL/GenBank/DDBJ whole genome shotgun (WGS) entry which is preliminary data.</text>
</comment>
<dbReference type="GO" id="GO:0000781">
    <property type="term" value="C:chromosome, telomeric region"/>
    <property type="evidence" value="ECO:0007669"/>
    <property type="project" value="UniProtKB-SubCell"/>
</dbReference>
<evidence type="ECO:0000256" key="15">
    <source>
        <dbReference type="SAM" id="Coils"/>
    </source>
</evidence>
<evidence type="ECO:0000256" key="14">
    <source>
        <dbReference type="RuleBase" id="RU365027"/>
    </source>
</evidence>
<feature type="domain" description="FATC" evidence="18">
    <location>
        <begin position="3041"/>
        <end position="3073"/>
    </location>
</feature>
<dbReference type="InterPro" id="IPR011009">
    <property type="entry name" value="Kinase-like_dom_sf"/>
</dbReference>
<evidence type="ECO:0000256" key="7">
    <source>
        <dbReference type="ARBA" id="ARBA00022741"/>
    </source>
</evidence>
<keyword evidence="10 14" id="KW-0067">ATP-binding</keyword>
<evidence type="ECO:0000313" key="20">
    <source>
        <dbReference type="Proteomes" id="UP001143981"/>
    </source>
</evidence>
<evidence type="ECO:0000256" key="9">
    <source>
        <dbReference type="ARBA" id="ARBA00022777"/>
    </source>
</evidence>
<comment type="catalytic activity">
    <reaction evidence="12 14">
        <text>L-threonyl-[protein] + ATP = O-phospho-L-threonyl-[protein] + ADP + H(+)</text>
        <dbReference type="Rhea" id="RHEA:46608"/>
        <dbReference type="Rhea" id="RHEA-COMP:11060"/>
        <dbReference type="Rhea" id="RHEA-COMP:11605"/>
        <dbReference type="ChEBI" id="CHEBI:15378"/>
        <dbReference type="ChEBI" id="CHEBI:30013"/>
        <dbReference type="ChEBI" id="CHEBI:30616"/>
        <dbReference type="ChEBI" id="CHEBI:61977"/>
        <dbReference type="ChEBI" id="CHEBI:456216"/>
        <dbReference type="EC" id="2.7.11.1"/>
    </reaction>
</comment>
<dbReference type="Pfam" id="PF00454">
    <property type="entry name" value="PI3_PI4_kinase"/>
    <property type="match status" value="1"/>
</dbReference>
<dbReference type="InterPro" id="IPR014009">
    <property type="entry name" value="PIK_FAT"/>
</dbReference>
<dbReference type="InterPro" id="IPR036940">
    <property type="entry name" value="PI3/4_kinase_cat_sf"/>
</dbReference>
<evidence type="ECO:0000256" key="5">
    <source>
        <dbReference type="ARBA" id="ARBA00022527"/>
    </source>
</evidence>
<dbReference type="GO" id="GO:0035556">
    <property type="term" value="P:intracellular signal transduction"/>
    <property type="evidence" value="ECO:0007669"/>
    <property type="project" value="UniProtKB-ARBA"/>
</dbReference>
<dbReference type="Pfam" id="PF02260">
    <property type="entry name" value="FATC"/>
    <property type="match status" value="1"/>
</dbReference>
<dbReference type="PROSITE" id="PS00916">
    <property type="entry name" value="PI3_4_KINASE_2"/>
    <property type="match status" value="1"/>
</dbReference>
<dbReference type="PROSITE" id="PS00915">
    <property type="entry name" value="PI3_4_KINASE_1"/>
    <property type="match status" value="1"/>
</dbReference>
<evidence type="ECO:0000256" key="13">
    <source>
        <dbReference type="ARBA" id="ARBA00048679"/>
    </source>
</evidence>
<sequence>MTGPRRSRRIGVVPSEELAGDGAADAFHAAPAQSPIASQLRLIESTKATERARGVQELAELLREDVAGRNTLAASTHASVWESVLSWTAGMLIKEAQNFVNKHGEEWPHLSPAAERLGSRIQTQYAGHIRHIWIIAMPYLSTKLARFLTKHIADSLATDPCLTAVFGPDYAKVLRAWAAHEPHVYNCKDSRARAIADLCIRNLSRFGGAPDSQASNVSTPALSAQPGDIELTGTLLAVVTAATPARLAGMSEAVLNFCAEYCRFHTRESPCLATILDTANTVLLARADTQLAGGMERVRSMLSSILQLWTTRSAHLKRAVLYSIRILTRLVAHQVAETNDPDARALLELALKTLTSGAWDRHKFMSLPRELLGIFPLVHSSRRATPAIVPLQMFSPLHMAVDPRQLAFFDTVAYLAALLTRLPPRVGNEAAPHRKRRKHALPTSLSRLLMEIGSGDSPAKSRGTAQAVWYIANIYPDMLGEEKCVELLGDIRSAIQSSDMSQRGDLAEWILGTLRVLLPWEASRADAASPEAFADAWQHAVAGTKAGLSGAAGLAFDLLHQLPSPAADAHLLCRQAAGALSARAAAHDADSVRLLLFVAQYMQPGSGDEALARVLPDSLCNSPAARYAPANRTVLGPEWCTELRFTHVLHALAALADCTATCTELLGYHMRPREALGAPALASAKQPGPARVVSNTSPTQWHLVCVHMLRFIEQVTSYEHGQIAVAAMPYVSHVLWRISEHLLVAGDGGDCGSGDNPLRLARRVADGFAERFHAFVAESKRPELIWQTMAFISPWTGAYARIAALGDQVDKLLAALFSSEDAQLLCDLAMGHPGSQYPGAIFSGVGSESGNGGEAQVLANTPIPGQSLAAADGMGLPRHRAMLEARMLCTAAGMQHQEPWTDIVSVISALLEHKADLLPAVAARVASAASRLDDAQFLVASELILRCALLGTPPSSLRDQTLGKLKNRVLAFLDNEDYIGHMPTLFAVLRAMTMLLAASAEHQALRGDEDIPRFVAWLDADARQGRIDPFIEVEFARSVLGPWSRGESRALEDALSALDASPTETLLHRAQGSMSFVARMVAEEQLAWRGLRSPYLQPNGALVYPEAPELGVDEALVLMTRDFGLALLVSDSNCLVPGALSILLHQLDPQSGCPPQVVRLCRRLLSSIGSLFGFASVAQLVSACTADILAIEPGMYDTLNGMQQQQQQQPVVEDGWRRRAGAAFEHMRLGELERAREVLSGVESMAGDGEWACWLHANLLVLSVDNPELCARIGRDVLEPRFSAAQLATTIDGWPERVVQQLLMLYRPEENLDAELASTLAGLRSSNRTMQVSATYIDGCRQDPGLQQVLLPQWGRRYGARQIREAMKAMLGEQWAGDIHAFLTSPRVSWLVLHIESQLQAACYDDQRLRLACSLCLLATLAPTDVLDSPLVQSVFLRALVDNWLCGRERTSTLCCLSVAMLLDCSLSTPMGKLVGDVCVGLSTTLIAMLPKLPPQGSAGAARVLAHLLHAVSQQQGAGAQDDSRKLFVGSKLDCLYDWTLLPQAVITRSEVQRSDDRLMLSRIAENAARLLDCTQYTPVCAEFLAAAVERILQLALPQVSDHSDESIPDIDGGGSARVDLAASVTGALLRVRHAVTRHLRTSSAGGSGNDRCGQATTLLLLRTVSALQMLDEPDTGDATSAEDKERLAKEGDLCWLVCNSIAKSHEQDAIMAAIRVAAELNRNAGLGDGAMKRLDPQQRWILRDVLQMPAVAIDVRQYPEWMQRLEPPALDSALLESMCAHPRTAGSVISELVCALAVRDECRRIHAALPLIWADARVAGCLLPHVIHEILPRASAATRGDIAAFVLDVSHNWHARAPDMVQEVIARVLEARQLDERYTDVREFLRLLPLALFEVADLAAKLDMPETTAFLLECDLTCTDAERAVSTAGISVEARALLRTVYQRLGNQPAAQLLGSVGTAGDVLRRCQDTADWRTLLLYQEAAAGWQQGRPGEDAQNVQLCGGSGDGCEIGDTLVNLGLLHSIRPGMGEGARSEGIWAGTHGGSSQAAYAASWRLARWDVPVLPLACAAGAKHLGGGFVAPIGHLEESLYSMFKLRSRGQPREAALAVQECMASPRAIAALTARISRPRPLWPFYAIGALLPLVAGNVHGALGQQEFVQASRAAALLLARHSNLLGVEALEPMHLANLTLHEIAVHGAMVQDRDGSLVAPVFSRYREAVRAACIASRRARSWQTSMSHIFRLRATMRVAGLGGRTLEYELKLWEAETLWDAGNRGLAIEILQSHKAEIESALRSHGVAGAGGETGARTGAVSGTPWTPAETEAATILLSRVILTVGEWSDSQRSERPTVLWEEYFNKAARLLENARSSPAWTGRVLHGLAAFAERQCEELTATRDDETVIAMRKQKSREFSACQQLISRTTSTSELGRLKVMLRRLEIQVANDQKELAALRSSIDGFLRLAIWSFVKCLECTDAFDDSVYSLVSLVVTHARSTELQSVLEPGLTDGVPSRKFLPLVHQLCARLSTEEDSFHQTMVRLVRRMAVDYPYHTMYHLFALRNANRTSPAASASKLGRRSASLAALQAPEGERMEERRSEAATEILVSVSSVSPDLKSIVQAMDELCSMYIELAVSPVPEKYKNGNYGDKLIAFDRRLRIGRLTKSLPPNVPVLTARPQADVPRDYMCVPFVSNITDGYLLAGGINLPKITRVLGTDGQHYKQLVKGKDDMRQDAIIEQLFRVINCFVRAPRGRAAGLGAPPASGLRVRTYQVVPLTKRCGVLQWVDDTVPLGSWFRASDQKYRPEAPTMKQLRTIIHDVHGTSTTVREKLEVFERVCGLAPPIFRFFFSEHFYNAQSWFERREAYIRSAAVASIAGWVLGVGDRHLQNILVDQTTAEVVHIDLGIAFDLGKLLPIPELVPFRLTREMIDGMGILGLDGTFRHTCQAALQALRANARVVITILNVLKVDPLYMWSLIPLRQDKINRNVSAYVGDPRDGARAPATPGADSDSLDGYVDEETSAAAAQEENKEAGRSIQHVGQRLSAAISVEGQVSELIQQATDPGLLSRMFEGWSAWY</sequence>
<keyword evidence="5 14" id="KW-0723">Serine/threonine-protein kinase</keyword>
<evidence type="ECO:0000256" key="12">
    <source>
        <dbReference type="ARBA" id="ARBA00047899"/>
    </source>
</evidence>
<feature type="coiled-coil region" evidence="15">
    <location>
        <begin position="2427"/>
        <end position="2454"/>
    </location>
</feature>
<dbReference type="Gene3D" id="1.10.1070.11">
    <property type="entry name" value="Phosphatidylinositol 3-/4-kinase, catalytic domain"/>
    <property type="match status" value="1"/>
</dbReference>
<dbReference type="OrthoDB" id="381190at2759"/>
<dbReference type="CDD" id="cd05171">
    <property type="entry name" value="PIKKc_ATM"/>
    <property type="match status" value="1"/>
</dbReference>
<dbReference type="EC" id="2.7.11.1" evidence="3 14"/>
<dbReference type="InterPro" id="IPR044107">
    <property type="entry name" value="PIKKc_ATM"/>
</dbReference>
<keyword evidence="14" id="KW-0779">Telomere</keyword>
<evidence type="ECO:0000256" key="10">
    <source>
        <dbReference type="ARBA" id="ARBA00022840"/>
    </source>
</evidence>
<keyword evidence="14" id="KW-0158">Chromosome</keyword>